<name>A0A6N3CKF6_9BACT</name>
<reference evidence="1" key="1">
    <citation type="submission" date="2019-11" db="EMBL/GenBank/DDBJ databases">
        <authorList>
            <person name="Feng L."/>
        </authorList>
    </citation>
    <scope>NUCLEOTIDE SEQUENCE</scope>
    <source>
        <strain evidence="1">PclaraLFYP37</strain>
    </source>
</reference>
<gene>
    <name evidence="1" type="ORF">PCLFYP37_02056</name>
</gene>
<dbReference type="AlphaFoldDB" id="A0A6N3CKF6"/>
<dbReference type="EMBL" id="CACRUT010000014">
    <property type="protein sequence ID" value="VYU15498.1"/>
    <property type="molecule type" value="Genomic_DNA"/>
</dbReference>
<evidence type="ECO:0000313" key="1">
    <source>
        <dbReference type="EMBL" id="VYU15498.1"/>
    </source>
</evidence>
<protein>
    <submittedName>
        <fullName evidence="1">Uncharacterized protein</fullName>
    </submittedName>
</protein>
<organism evidence="1">
    <name type="scientific">Paraprevotella clara</name>
    <dbReference type="NCBI Taxonomy" id="454154"/>
    <lineage>
        <taxon>Bacteria</taxon>
        <taxon>Pseudomonadati</taxon>
        <taxon>Bacteroidota</taxon>
        <taxon>Bacteroidia</taxon>
        <taxon>Bacteroidales</taxon>
        <taxon>Prevotellaceae</taxon>
        <taxon>Paraprevotella</taxon>
    </lineage>
</organism>
<sequence>MITYWMELSRFLLTVFPRVLKQSYKGTPTATSATGTL</sequence>
<accession>A0A6N3CKF6</accession>
<proteinExistence type="predicted"/>